<dbReference type="RefSeq" id="WP_009059514.1">
    <property type="nucleotide sequence ID" value="NZ_JAHXRZ010000001.1"/>
</dbReference>
<evidence type="ECO:0000313" key="1">
    <source>
        <dbReference type="EMBL" id="CAI9086446.1"/>
    </source>
</evidence>
<reference evidence="1" key="1">
    <citation type="submission" date="2023-03" db="EMBL/GenBank/DDBJ databases">
        <authorList>
            <person name="Cremers G."/>
            <person name="Picone N."/>
        </authorList>
    </citation>
    <scope>NUCLEOTIDE SEQUENCE</scope>
    <source>
        <strain evidence="1">Sample_alias</strain>
    </source>
</reference>
<protein>
    <submittedName>
        <fullName evidence="1">SIR2_2 domain-containing protein</fullName>
    </submittedName>
</protein>
<gene>
    <name evidence="1" type="ORF">MFUM_2134</name>
</gene>
<dbReference type="SUPFAM" id="SSF52467">
    <property type="entry name" value="DHS-like NAD/FAD-binding domain"/>
    <property type="match status" value="1"/>
</dbReference>
<name>A0ABM9IFF1_9BACT</name>
<keyword evidence="2" id="KW-1185">Reference proteome</keyword>
<accession>A0ABM9IFF1</accession>
<evidence type="ECO:0000313" key="2">
    <source>
        <dbReference type="Proteomes" id="UP001161497"/>
    </source>
</evidence>
<sequence length="470" mass="53001">MNATFRLSDYQIRIGKEDIIERHLHGILSADSENAENQEKARKSLDELLKEMRVRFGTIIKTDNLSFLLGAGASLSAGGVSLANIPKSLEKALIDKAKGEQKGKEAPAWIELFYMIASVLSREDFSYVTRSQLFQSNEEKNIPAIGVNLEAYLSQLQTWHAGMLDVTEILKLTGSSELSIAKSDLSRLIKEITGSLTILLNLPKSGLDEPLQHHRKFIKKVLTRPLNLRRANLFTLNYDTLIEQAGDAEGAVLVDGFVGTLRRVFRPESYDIDFYFPAQTTEGRVHRFDRALHLYKLHGSITWHRCEPDWENPFGVYATFYNQDCCTDDVLIYPTPLKYGQALGLPYSELFRRFGNAIAQPQSALFVIGYGFGDDHINALIRQALAIPSFTLVVMDPDPKNDFVRKLEKLEDERVWIVKGGELGTFEGFVTKLLPDLREEEIDAKVMKTFKELSSFSGRKAEGAEEEKGK</sequence>
<dbReference type="Proteomes" id="UP001161497">
    <property type="component" value="Chromosome"/>
</dbReference>
<dbReference type="EMBL" id="OX458932">
    <property type="protein sequence ID" value="CAI9086446.1"/>
    <property type="molecule type" value="Genomic_DNA"/>
</dbReference>
<dbReference type="Pfam" id="PF13289">
    <property type="entry name" value="SIR2_2"/>
    <property type="match status" value="1"/>
</dbReference>
<proteinExistence type="predicted"/>
<organism evidence="1 2">
    <name type="scientific">Candidatus Methylacidiphilum fumarolicum</name>
    <dbReference type="NCBI Taxonomy" id="591154"/>
    <lineage>
        <taxon>Bacteria</taxon>
        <taxon>Pseudomonadati</taxon>
        <taxon>Verrucomicrobiota</taxon>
        <taxon>Methylacidiphilae</taxon>
        <taxon>Methylacidiphilales</taxon>
        <taxon>Methylacidiphilaceae</taxon>
        <taxon>Methylacidiphilum (ex Ratnadevi et al. 2023)</taxon>
    </lineage>
</organism>
<dbReference type="InterPro" id="IPR029035">
    <property type="entry name" value="DHS-like_NAD/FAD-binding_dom"/>
</dbReference>